<feature type="region of interest" description="Disordered" evidence="2">
    <location>
        <begin position="129"/>
        <end position="148"/>
    </location>
</feature>
<evidence type="ECO:0000313" key="4">
    <source>
        <dbReference type="EMBL" id="OCK81443.1"/>
    </source>
</evidence>
<organism evidence="4 5">
    <name type="scientific">Lepidopterella palustris CBS 459.81</name>
    <dbReference type="NCBI Taxonomy" id="1314670"/>
    <lineage>
        <taxon>Eukaryota</taxon>
        <taxon>Fungi</taxon>
        <taxon>Dikarya</taxon>
        <taxon>Ascomycota</taxon>
        <taxon>Pezizomycotina</taxon>
        <taxon>Dothideomycetes</taxon>
        <taxon>Pleosporomycetidae</taxon>
        <taxon>Mytilinidiales</taxon>
        <taxon>Argynnaceae</taxon>
        <taxon>Lepidopterella</taxon>
    </lineage>
</organism>
<feature type="region of interest" description="Disordered" evidence="2">
    <location>
        <begin position="49"/>
        <end position="69"/>
    </location>
</feature>
<accession>A0A8E2ECQ7</accession>
<feature type="compositionally biased region" description="Pro residues" evidence="2">
    <location>
        <begin position="393"/>
        <end position="402"/>
    </location>
</feature>
<dbReference type="PANTHER" id="PTHR13056">
    <property type="entry name" value="VACUOLAR FUSION PROTEIN CCZ1 HOMOLOG-RELATED"/>
    <property type="match status" value="1"/>
</dbReference>
<evidence type="ECO:0000256" key="2">
    <source>
        <dbReference type="SAM" id="MobiDB-lite"/>
    </source>
</evidence>
<keyword evidence="5" id="KW-1185">Reference proteome</keyword>
<protein>
    <recommendedName>
        <fullName evidence="3">CCZ1/INTU/HSP4 first Longin domain-containing protein</fullName>
    </recommendedName>
</protein>
<evidence type="ECO:0000313" key="5">
    <source>
        <dbReference type="Proteomes" id="UP000250266"/>
    </source>
</evidence>
<proteinExistence type="inferred from homology"/>
<comment type="similarity">
    <text evidence="1">Belongs to the CCZ1 family.</text>
</comment>
<feature type="compositionally biased region" description="Polar residues" evidence="2">
    <location>
        <begin position="360"/>
        <end position="372"/>
    </location>
</feature>
<evidence type="ECO:0000259" key="3">
    <source>
        <dbReference type="Pfam" id="PF19031"/>
    </source>
</evidence>
<feature type="compositionally biased region" description="Basic and acidic residues" evidence="2">
    <location>
        <begin position="373"/>
        <end position="389"/>
    </location>
</feature>
<feature type="region of interest" description="Disordered" evidence="2">
    <location>
        <begin position="452"/>
        <end position="480"/>
    </location>
</feature>
<reference evidence="4 5" key="1">
    <citation type="journal article" date="2016" name="Nat. Commun.">
        <title>Ectomycorrhizal ecology is imprinted in the genome of the dominant symbiotic fungus Cenococcum geophilum.</title>
        <authorList>
            <consortium name="DOE Joint Genome Institute"/>
            <person name="Peter M."/>
            <person name="Kohler A."/>
            <person name="Ohm R.A."/>
            <person name="Kuo A."/>
            <person name="Krutzmann J."/>
            <person name="Morin E."/>
            <person name="Arend M."/>
            <person name="Barry K.W."/>
            <person name="Binder M."/>
            <person name="Choi C."/>
            <person name="Clum A."/>
            <person name="Copeland A."/>
            <person name="Grisel N."/>
            <person name="Haridas S."/>
            <person name="Kipfer T."/>
            <person name="LaButti K."/>
            <person name="Lindquist E."/>
            <person name="Lipzen A."/>
            <person name="Maire R."/>
            <person name="Meier B."/>
            <person name="Mihaltcheva S."/>
            <person name="Molinier V."/>
            <person name="Murat C."/>
            <person name="Poggeler S."/>
            <person name="Quandt C.A."/>
            <person name="Sperisen C."/>
            <person name="Tritt A."/>
            <person name="Tisserant E."/>
            <person name="Crous P.W."/>
            <person name="Henrissat B."/>
            <person name="Nehls U."/>
            <person name="Egli S."/>
            <person name="Spatafora J.W."/>
            <person name="Grigoriev I.V."/>
            <person name="Martin F.M."/>
        </authorList>
    </citation>
    <scope>NUCLEOTIDE SEQUENCE [LARGE SCALE GENOMIC DNA]</scope>
    <source>
        <strain evidence="4 5">CBS 459.81</strain>
    </source>
</reference>
<dbReference type="GO" id="GO:0035658">
    <property type="term" value="C:Mon1-Ccz1 complex"/>
    <property type="evidence" value="ECO:0007669"/>
    <property type="project" value="InterPro"/>
</dbReference>
<feature type="region of interest" description="Disordered" evidence="2">
    <location>
        <begin position="269"/>
        <end position="294"/>
    </location>
</feature>
<feature type="region of interest" description="Disordered" evidence="2">
    <location>
        <begin position="418"/>
        <end position="438"/>
    </location>
</feature>
<dbReference type="PANTHER" id="PTHR13056:SF0">
    <property type="entry name" value="VACUOLAR FUSION PROTEIN CCZ1 HOMOLOG-RELATED"/>
    <property type="match status" value="1"/>
</dbReference>
<name>A0A8E2ECQ7_9PEZI</name>
<dbReference type="Proteomes" id="UP000250266">
    <property type="component" value="Unassembled WGS sequence"/>
</dbReference>
<sequence>MSGIAANLPKVVPAQLSFLGIYNPSLGNTDETFRDQIVFYYSRAAKTRSKADEKNREHKREPHEEENEKLRQIGLAQGMVDFARSFSNGQAVDSVETDKSRIVMHELETGWWILASVDLTQLPANPSNATKALNGGPDTAPPSVEYSSREVSPPTLLLQQLMRAHSVFLLHHGSALNDLYLRLHRTKFCAILEKFWTRFAVNWDVMLHGSPAADVFGGLKLAAGGELGIGVGEEEWGSGEREVLEGYASRTDGLVDIVVSRFGEPSAAQQLNPKISTSSKKSINSTPEADPWMGSGRYADAADGVVFSGVGAIARASLKGISHWVEWIYGYGEHAYGVKDNASSDRRKRRKRNPQKIAGQPTSQARNPPGNESNDHDSVVSKVKSDKPGAEAPLPPGIPPPIVSAVEASLDKASYAVESAQDTQANEPEPIKTSLGDPDTWVKYLTLGYGTAWGSKRPQNSRQGSQQFVDSENDDARSQVEEASMRYIDPEPDINHAEERLKTQLHQENTGYFIIGLKGDMEDGGDDEDDEGDWNSRIPLRTVFVELTNTKSLPNQGEQAKPPSWEDELIDNSLTTKKHTRLRVVVYVHRPFIYTFLFHPHTETLALSSFYRNLHTYFSHLHRPLSNSTSPDRVAARIAAASNLYTTTATTQSAEPNTQPIFDLVYDPRTFTVHSSIPNIPEPGTLVAEGLGGAAGLVGWTRIEAINVHSQILATVSSTRRALSEIERTCKTSRGWWVVWMRLPPSEAAPKKEDDARQQQYDACDLREAFLVRRTRDALAPRSKSAGSRMGSGMWRLGSGTTTEEKMGGAAAGWGPRGLAEGIGIDARRYVEGLLSLNR</sequence>
<feature type="compositionally biased region" description="Low complexity" evidence="2">
    <location>
        <begin position="272"/>
        <end position="287"/>
    </location>
</feature>
<dbReference type="EMBL" id="KV744920">
    <property type="protein sequence ID" value="OCK81443.1"/>
    <property type="molecule type" value="Genomic_DNA"/>
</dbReference>
<dbReference type="AlphaFoldDB" id="A0A8E2ECQ7"/>
<dbReference type="InterPro" id="IPR013176">
    <property type="entry name" value="Ccz1"/>
</dbReference>
<feature type="region of interest" description="Disordered" evidence="2">
    <location>
        <begin position="338"/>
        <end position="403"/>
    </location>
</feature>
<feature type="compositionally biased region" description="Polar residues" evidence="2">
    <location>
        <begin position="457"/>
        <end position="470"/>
    </location>
</feature>
<dbReference type="InterPro" id="IPR043987">
    <property type="entry name" value="CCZ1/INTU/HSP4_longin_1"/>
</dbReference>
<dbReference type="Pfam" id="PF19031">
    <property type="entry name" value="Intu_longin_1"/>
    <property type="match status" value="1"/>
</dbReference>
<gene>
    <name evidence="4" type="ORF">K432DRAFT_416032</name>
</gene>
<feature type="domain" description="CCZ1/INTU/HSP4 first Longin" evidence="3">
    <location>
        <begin position="17"/>
        <end position="121"/>
    </location>
</feature>
<evidence type="ECO:0000256" key="1">
    <source>
        <dbReference type="ARBA" id="ARBA00005352"/>
    </source>
</evidence>
<dbReference type="GO" id="GO:0016192">
    <property type="term" value="P:vesicle-mediated transport"/>
    <property type="evidence" value="ECO:0007669"/>
    <property type="project" value="InterPro"/>
</dbReference>
<dbReference type="OrthoDB" id="240546at2759"/>